<evidence type="ECO:0000256" key="1">
    <source>
        <dbReference type="SAM" id="MobiDB-lite"/>
    </source>
</evidence>
<evidence type="ECO:0000313" key="3">
    <source>
        <dbReference type="Proteomes" id="UP001347796"/>
    </source>
</evidence>
<feature type="region of interest" description="Disordered" evidence="1">
    <location>
        <begin position="1"/>
        <end position="73"/>
    </location>
</feature>
<feature type="compositionally biased region" description="Polar residues" evidence="1">
    <location>
        <begin position="46"/>
        <end position="56"/>
    </location>
</feature>
<feature type="compositionally biased region" description="Low complexity" evidence="1">
    <location>
        <begin position="1"/>
        <end position="13"/>
    </location>
</feature>
<name>A0AAN8J4A8_PATCE</name>
<dbReference type="AlphaFoldDB" id="A0AAN8J4A8"/>
<protein>
    <submittedName>
        <fullName evidence="2">Uncharacterized protein</fullName>
    </submittedName>
</protein>
<comment type="caution">
    <text evidence="2">The sequence shown here is derived from an EMBL/GenBank/DDBJ whole genome shotgun (WGS) entry which is preliminary data.</text>
</comment>
<feature type="compositionally biased region" description="Polar residues" evidence="1">
    <location>
        <begin position="175"/>
        <end position="192"/>
    </location>
</feature>
<dbReference type="EMBL" id="JAZGQO010000018">
    <property type="protein sequence ID" value="KAK6167525.1"/>
    <property type="molecule type" value="Genomic_DNA"/>
</dbReference>
<proteinExistence type="predicted"/>
<accession>A0AAN8J4A8</accession>
<gene>
    <name evidence="2" type="ORF">SNE40_021529</name>
</gene>
<dbReference type="Proteomes" id="UP001347796">
    <property type="component" value="Unassembled WGS sequence"/>
</dbReference>
<organism evidence="2 3">
    <name type="scientific">Patella caerulea</name>
    <name type="common">Rayed Mediterranean limpet</name>
    <dbReference type="NCBI Taxonomy" id="87958"/>
    <lineage>
        <taxon>Eukaryota</taxon>
        <taxon>Metazoa</taxon>
        <taxon>Spiralia</taxon>
        <taxon>Lophotrochozoa</taxon>
        <taxon>Mollusca</taxon>
        <taxon>Gastropoda</taxon>
        <taxon>Patellogastropoda</taxon>
        <taxon>Patelloidea</taxon>
        <taxon>Patellidae</taxon>
        <taxon>Patella</taxon>
    </lineage>
</organism>
<keyword evidence="3" id="KW-1185">Reference proteome</keyword>
<feature type="compositionally biased region" description="Basic and acidic residues" evidence="1">
    <location>
        <begin position="128"/>
        <end position="141"/>
    </location>
</feature>
<sequence>MGSGSSKGKTTTKNPDPKSPAKGPSKDTNSNNTPKHKESAKKDTPVKNNSMKNGENTPKKAKVSNNNHWDSDSDLEKDLDAFIKETVTSSATAVTSNNDEGSARPRTSHGRSARAQQNMYPETYAQKHTRENYTVDREMLIRQKTIYRNPNDWDSDGDDEEMSNNNHGFDASKFRQVNQQKHADPVSSTAQEFETPRYLKSQDENYGIYQKDLQKEAINRKISRLPSYDMDEQRFLAELENEL</sequence>
<feature type="compositionally biased region" description="Acidic residues" evidence="1">
    <location>
        <begin position="153"/>
        <end position="162"/>
    </location>
</feature>
<feature type="compositionally biased region" description="Low complexity" evidence="1">
    <location>
        <begin position="87"/>
        <end position="96"/>
    </location>
</feature>
<reference evidence="2 3" key="1">
    <citation type="submission" date="2024-01" db="EMBL/GenBank/DDBJ databases">
        <title>The genome of the rayed Mediterranean limpet Patella caerulea (Linnaeus, 1758).</title>
        <authorList>
            <person name="Anh-Thu Weber A."/>
            <person name="Halstead-Nussloch G."/>
        </authorList>
    </citation>
    <scope>NUCLEOTIDE SEQUENCE [LARGE SCALE GENOMIC DNA]</scope>
    <source>
        <strain evidence="2">AATW-2023a</strain>
        <tissue evidence="2">Whole specimen</tissue>
    </source>
</reference>
<feature type="compositionally biased region" description="Basic and acidic residues" evidence="1">
    <location>
        <begin position="35"/>
        <end position="45"/>
    </location>
</feature>
<evidence type="ECO:0000313" key="2">
    <source>
        <dbReference type="EMBL" id="KAK6167525.1"/>
    </source>
</evidence>
<feature type="region of interest" description="Disordered" evidence="1">
    <location>
        <begin position="87"/>
        <end position="202"/>
    </location>
</feature>